<dbReference type="PANTHER" id="PTHR13847:SF201">
    <property type="entry name" value="PUTATIBE OXIDOREDUCTASE"/>
    <property type="match status" value="1"/>
</dbReference>
<dbReference type="Gene3D" id="3.50.50.60">
    <property type="entry name" value="FAD/NAD(P)-binding domain"/>
    <property type="match status" value="1"/>
</dbReference>
<name>A0ABW2MS82_9FLAO</name>
<dbReference type="GO" id="GO:0016491">
    <property type="term" value="F:oxidoreductase activity"/>
    <property type="evidence" value="ECO:0007669"/>
    <property type="project" value="UniProtKB-KW"/>
</dbReference>
<keyword evidence="3" id="KW-1185">Reference proteome</keyword>
<dbReference type="SUPFAM" id="SSF51905">
    <property type="entry name" value="FAD/NAD(P)-binding domain"/>
    <property type="match status" value="1"/>
</dbReference>
<dbReference type="RefSeq" id="WP_380216579.1">
    <property type="nucleotide sequence ID" value="NZ_JBHTBN010000001.1"/>
</dbReference>
<dbReference type="InterPro" id="IPR036188">
    <property type="entry name" value="FAD/NAD-bd_sf"/>
</dbReference>
<dbReference type="Proteomes" id="UP001596415">
    <property type="component" value="Unassembled WGS sequence"/>
</dbReference>
<dbReference type="Pfam" id="PF01266">
    <property type="entry name" value="DAO"/>
    <property type="match status" value="1"/>
</dbReference>
<feature type="domain" description="FAD dependent oxidoreductase" evidence="1">
    <location>
        <begin position="31"/>
        <end position="376"/>
    </location>
</feature>
<dbReference type="PANTHER" id="PTHR13847">
    <property type="entry name" value="SARCOSINE DEHYDROGENASE-RELATED"/>
    <property type="match status" value="1"/>
</dbReference>
<sequence length="400" mass="44959">MDIRTNEPFWLIKNAMDTSYPSLKEDLKTEVVILGAGITGALIAYQLLQENYTVVMLDRRDVFNGSSAASTAMLQYEIDVALHELIDQVGLTLAVSSYKECEKAIFTLEKLVKKIKSDCDFERKKSVYFTTHKKDIAVLQKEYNARKEHGFKVSWLEAEQLQDLGIKKGRAGIVSASGACMDPYRFTQDLLQVCVDQGLQIYDRTEVTEIKQQEDTLHLLTNRGNSITASHVLHCTGYESVKTLKEDIVDLKSTYALASEALTTIPLAFKKHIFWDTSKPYLYFRNTPEGRIIMGGGDEKFKNAKLRDALLEKKEKALTKSCKVIFPELAFVADYSWAGTFGETKDGLPYMGKPDPTINEHYVLGFGGNGITFSVMGMQAIGASLKGIPHPFLEYYKFGR</sequence>
<dbReference type="EC" id="1.-.-.-" evidence="2"/>
<evidence type="ECO:0000313" key="2">
    <source>
        <dbReference type="EMBL" id="MFC7356735.1"/>
    </source>
</evidence>
<reference evidence="3" key="1">
    <citation type="journal article" date="2019" name="Int. J. Syst. Evol. Microbiol.">
        <title>The Global Catalogue of Microorganisms (GCM) 10K type strain sequencing project: providing services to taxonomists for standard genome sequencing and annotation.</title>
        <authorList>
            <consortium name="The Broad Institute Genomics Platform"/>
            <consortium name="The Broad Institute Genome Sequencing Center for Infectious Disease"/>
            <person name="Wu L."/>
            <person name="Ma J."/>
        </authorList>
    </citation>
    <scope>NUCLEOTIDE SEQUENCE [LARGE SCALE GENOMIC DNA]</scope>
    <source>
        <strain evidence="3">CGMCC 1.16306</strain>
    </source>
</reference>
<dbReference type="Gene3D" id="3.30.9.10">
    <property type="entry name" value="D-Amino Acid Oxidase, subunit A, domain 2"/>
    <property type="match status" value="1"/>
</dbReference>
<keyword evidence="2" id="KW-0560">Oxidoreductase</keyword>
<protein>
    <submittedName>
        <fullName evidence="2">NAD(P)/FAD-dependent oxidoreductase</fullName>
        <ecNumber evidence="2">1.-.-.-</ecNumber>
    </submittedName>
</protein>
<evidence type="ECO:0000259" key="1">
    <source>
        <dbReference type="Pfam" id="PF01266"/>
    </source>
</evidence>
<gene>
    <name evidence="2" type="ORF">ACFQO1_03475</name>
</gene>
<organism evidence="2 3">
    <name type="scientific">Jejudonia soesokkakensis</name>
    <dbReference type="NCBI Taxonomy" id="1323432"/>
    <lineage>
        <taxon>Bacteria</taxon>
        <taxon>Pseudomonadati</taxon>
        <taxon>Bacteroidota</taxon>
        <taxon>Flavobacteriia</taxon>
        <taxon>Flavobacteriales</taxon>
        <taxon>Flavobacteriaceae</taxon>
        <taxon>Jejudonia</taxon>
    </lineage>
</organism>
<dbReference type="InterPro" id="IPR006076">
    <property type="entry name" value="FAD-dep_OxRdtase"/>
</dbReference>
<evidence type="ECO:0000313" key="3">
    <source>
        <dbReference type="Proteomes" id="UP001596415"/>
    </source>
</evidence>
<accession>A0ABW2MS82</accession>
<proteinExistence type="predicted"/>
<comment type="caution">
    <text evidence="2">The sequence shown here is derived from an EMBL/GenBank/DDBJ whole genome shotgun (WGS) entry which is preliminary data.</text>
</comment>
<dbReference type="EMBL" id="JBHTBN010000001">
    <property type="protein sequence ID" value="MFC7356735.1"/>
    <property type="molecule type" value="Genomic_DNA"/>
</dbReference>